<proteinExistence type="predicted"/>
<evidence type="ECO:0000313" key="2">
    <source>
        <dbReference type="Proteomes" id="UP000228593"/>
    </source>
</evidence>
<gene>
    <name evidence="1" type="ORF">CR103_00555</name>
</gene>
<organism evidence="1 2">
    <name type="scientific">Massilia psychrophila</name>
    <dbReference type="NCBI Taxonomy" id="1603353"/>
    <lineage>
        <taxon>Bacteria</taxon>
        <taxon>Pseudomonadati</taxon>
        <taxon>Pseudomonadota</taxon>
        <taxon>Betaproteobacteria</taxon>
        <taxon>Burkholderiales</taxon>
        <taxon>Oxalobacteraceae</taxon>
        <taxon>Telluria group</taxon>
        <taxon>Massilia</taxon>
    </lineage>
</organism>
<name>A0A2G8T7B3_9BURK</name>
<evidence type="ECO:0000313" key="1">
    <source>
        <dbReference type="EMBL" id="PIL41578.1"/>
    </source>
</evidence>
<reference evidence="1 2" key="1">
    <citation type="submission" date="2017-10" db="EMBL/GenBank/DDBJ databases">
        <title>Massilia psychrophilum sp. nov., a novel purple-pigmented bacterium isolated from Tianshan glacier, Xinjiang Municipality, China.</title>
        <authorList>
            <person name="Wang H."/>
        </authorList>
    </citation>
    <scope>NUCLEOTIDE SEQUENCE [LARGE SCALE GENOMIC DNA]</scope>
    <source>
        <strain evidence="1 2">JCM 30813</strain>
    </source>
</reference>
<sequence length="154" mass="16641">MVSITKPTRFTDMNVNQENYKKLLKIVPMLKEMTSATTLLASSGATALMSLCQYGEHPVGHTVAEPSMIIAVYQAGAATLVAKRHALQILFDAVAAERRMIRALPPALQCPGGATRVTGQIAELAPVLDIVEVHLEFVGYLLPHLARASCAPRY</sequence>
<accession>A0A2G8T7B3</accession>
<protein>
    <submittedName>
        <fullName evidence="1">Uncharacterized protein</fullName>
    </submittedName>
</protein>
<comment type="caution">
    <text evidence="1">The sequence shown here is derived from an EMBL/GenBank/DDBJ whole genome shotgun (WGS) entry which is preliminary data.</text>
</comment>
<keyword evidence="2" id="KW-1185">Reference proteome</keyword>
<dbReference type="EMBL" id="PDOB01000001">
    <property type="protein sequence ID" value="PIL41578.1"/>
    <property type="molecule type" value="Genomic_DNA"/>
</dbReference>
<dbReference type="Proteomes" id="UP000228593">
    <property type="component" value="Unassembled WGS sequence"/>
</dbReference>
<dbReference type="AlphaFoldDB" id="A0A2G8T7B3"/>